<comment type="caution">
    <text evidence="3">The sequence shown here is derived from an EMBL/GenBank/DDBJ whole genome shotgun (WGS) entry which is preliminary data.</text>
</comment>
<feature type="region of interest" description="Disordered" evidence="1">
    <location>
        <begin position="251"/>
        <end position="291"/>
    </location>
</feature>
<feature type="compositionally biased region" description="Pro residues" evidence="1">
    <location>
        <begin position="278"/>
        <end position="291"/>
    </location>
</feature>
<reference evidence="3 4" key="1">
    <citation type="journal article" date="2018" name="MBio">
        <title>Comparative Genomics Reveals the Core Gene Toolbox for the Fungus-Insect Symbiosis.</title>
        <authorList>
            <person name="Wang Y."/>
            <person name="Stata M."/>
            <person name="Wang W."/>
            <person name="Stajich J.E."/>
            <person name="White M.M."/>
            <person name="Moncalvo J.M."/>
        </authorList>
    </citation>
    <scope>NUCLEOTIDE SEQUENCE [LARGE SCALE GENOMIC DNA]</scope>
    <source>
        <strain evidence="3 4">SC-DP-2</strain>
    </source>
</reference>
<organism evidence="3 4">
    <name type="scientific">Smittium megazygosporum</name>
    <dbReference type="NCBI Taxonomy" id="133381"/>
    <lineage>
        <taxon>Eukaryota</taxon>
        <taxon>Fungi</taxon>
        <taxon>Fungi incertae sedis</taxon>
        <taxon>Zoopagomycota</taxon>
        <taxon>Kickxellomycotina</taxon>
        <taxon>Harpellomycetes</taxon>
        <taxon>Harpellales</taxon>
        <taxon>Legeriomycetaceae</taxon>
        <taxon>Smittium</taxon>
    </lineage>
</organism>
<feature type="signal peptide" evidence="2">
    <location>
        <begin position="1"/>
        <end position="19"/>
    </location>
</feature>
<feature type="region of interest" description="Disordered" evidence="1">
    <location>
        <begin position="96"/>
        <end position="121"/>
    </location>
</feature>
<keyword evidence="2" id="KW-0732">Signal</keyword>
<gene>
    <name evidence="3" type="ORF">BB560_004483</name>
</gene>
<sequence length="291" mass="31472">MRGFYVFALLGALTQYARADCQAEPVFAECVARQNQMLVESCSSADLACQCYWYNQIRTCFELCPGDDTKNQYYNQVITNHNAVCSQVQVEGGAQRGFANPDTGSDYMMESSTSDIPSSSSWDSVYSPQSSSMSMYSSWMPTAPTSTDTPSSSSCDTTYSPQSSSMNMYSNWMSTVPVTSVPVVTVTQTASVSSVPAVTVTHYPSAPKSTVYVTKVESTSSYNAYSAAPTRPKSTATVTVVKPKRKSTVYVTTRRRRRSTVYTTVPPMSSSNAVYSAAPPPSSSSTVPPPP</sequence>
<dbReference type="STRING" id="133381.A0A2T9Z940"/>
<evidence type="ECO:0000313" key="4">
    <source>
        <dbReference type="Proteomes" id="UP000245609"/>
    </source>
</evidence>
<proteinExistence type="predicted"/>
<protein>
    <recommendedName>
        <fullName evidence="5">Extracellular membrane protein CFEM domain-containing protein</fullName>
    </recommendedName>
</protein>
<dbReference type="OrthoDB" id="2507140at2759"/>
<dbReference type="EMBL" id="MBFS01001358">
    <property type="protein sequence ID" value="PVV01111.1"/>
    <property type="molecule type" value="Genomic_DNA"/>
</dbReference>
<evidence type="ECO:0008006" key="5">
    <source>
        <dbReference type="Google" id="ProtNLM"/>
    </source>
</evidence>
<evidence type="ECO:0000256" key="2">
    <source>
        <dbReference type="SAM" id="SignalP"/>
    </source>
</evidence>
<keyword evidence="4" id="KW-1185">Reference proteome</keyword>
<feature type="compositionally biased region" description="Low complexity" evidence="1">
    <location>
        <begin position="111"/>
        <end position="121"/>
    </location>
</feature>
<dbReference type="Proteomes" id="UP000245609">
    <property type="component" value="Unassembled WGS sequence"/>
</dbReference>
<evidence type="ECO:0000256" key="1">
    <source>
        <dbReference type="SAM" id="MobiDB-lite"/>
    </source>
</evidence>
<evidence type="ECO:0000313" key="3">
    <source>
        <dbReference type="EMBL" id="PVV01111.1"/>
    </source>
</evidence>
<name>A0A2T9Z940_9FUNG</name>
<feature type="non-terminal residue" evidence="3">
    <location>
        <position position="291"/>
    </location>
</feature>
<dbReference type="AlphaFoldDB" id="A0A2T9Z940"/>
<accession>A0A2T9Z940</accession>
<feature type="chain" id="PRO_5015520070" description="Extracellular membrane protein CFEM domain-containing protein" evidence="2">
    <location>
        <begin position="20"/>
        <end position="291"/>
    </location>
</feature>
<feature type="compositionally biased region" description="Low complexity" evidence="1">
    <location>
        <begin position="260"/>
        <end position="277"/>
    </location>
</feature>